<gene>
    <name evidence="1" type="ORF">ARALYDRAFT_684307</name>
</gene>
<evidence type="ECO:0000313" key="1">
    <source>
        <dbReference type="EMBL" id="EFH41917.1"/>
    </source>
</evidence>
<keyword evidence="2" id="KW-1185">Reference proteome</keyword>
<protein>
    <submittedName>
        <fullName evidence="1">Predicted protein</fullName>
    </submittedName>
</protein>
<evidence type="ECO:0000313" key="2">
    <source>
        <dbReference type="Proteomes" id="UP000008694"/>
    </source>
</evidence>
<reference evidence="2" key="1">
    <citation type="journal article" date="2011" name="Nat. Genet.">
        <title>The Arabidopsis lyrata genome sequence and the basis of rapid genome size change.</title>
        <authorList>
            <person name="Hu T.T."/>
            <person name="Pattyn P."/>
            <person name="Bakker E.G."/>
            <person name="Cao J."/>
            <person name="Cheng J.-F."/>
            <person name="Clark R.M."/>
            <person name="Fahlgren N."/>
            <person name="Fawcett J.A."/>
            <person name="Grimwood J."/>
            <person name="Gundlach H."/>
            <person name="Haberer G."/>
            <person name="Hollister J.D."/>
            <person name="Ossowski S."/>
            <person name="Ottilar R.P."/>
            <person name="Salamov A.A."/>
            <person name="Schneeberger K."/>
            <person name="Spannagl M."/>
            <person name="Wang X."/>
            <person name="Yang L."/>
            <person name="Nasrallah M.E."/>
            <person name="Bergelson J."/>
            <person name="Carrington J.C."/>
            <person name="Gaut B.S."/>
            <person name="Schmutz J."/>
            <person name="Mayer K.F.X."/>
            <person name="Van de Peer Y."/>
            <person name="Grigoriev I.V."/>
            <person name="Nordborg M."/>
            <person name="Weigel D."/>
            <person name="Guo Y.-L."/>
        </authorList>
    </citation>
    <scope>NUCLEOTIDE SEQUENCE [LARGE SCALE GENOMIC DNA]</scope>
    <source>
        <strain evidence="2">cv. MN47</strain>
    </source>
</reference>
<dbReference type="AlphaFoldDB" id="D7MM52"/>
<sequence>MELTIQFQLHKRWCILHKELYYIKLMPIAFIANDFDFIEKLQKLLKIAYIVFFATSIRIRQNLLKSRIEDETIYLNFL</sequence>
<proteinExistence type="predicted"/>
<organism evidence="2">
    <name type="scientific">Arabidopsis lyrata subsp. lyrata</name>
    <name type="common">Lyre-leaved rock-cress</name>
    <dbReference type="NCBI Taxonomy" id="81972"/>
    <lineage>
        <taxon>Eukaryota</taxon>
        <taxon>Viridiplantae</taxon>
        <taxon>Streptophyta</taxon>
        <taxon>Embryophyta</taxon>
        <taxon>Tracheophyta</taxon>
        <taxon>Spermatophyta</taxon>
        <taxon>Magnoliopsida</taxon>
        <taxon>eudicotyledons</taxon>
        <taxon>Gunneridae</taxon>
        <taxon>Pentapetalae</taxon>
        <taxon>rosids</taxon>
        <taxon>malvids</taxon>
        <taxon>Brassicales</taxon>
        <taxon>Brassicaceae</taxon>
        <taxon>Camelineae</taxon>
        <taxon>Arabidopsis</taxon>
    </lineage>
</organism>
<accession>D7MM52</accession>
<dbReference type="Proteomes" id="UP000008694">
    <property type="component" value="Unassembled WGS sequence"/>
</dbReference>
<name>D7MM52_ARALL</name>
<dbReference type="Gramene" id="Al_scaffold_0008_1127">
    <property type="protein sequence ID" value="Al_scaffold_0008_1127"/>
    <property type="gene ID" value="Al_scaffold_0008_1127"/>
</dbReference>
<dbReference type="EMBL" id="GL348720">
    <property type="protein sequence ID" value="EFH41917.1"/>
    <property type="molecule type" value="Genomic_DNA"/>
</dbReference>
<dbReference type="HOGENOM" id="CLU_2625353_0_0_1"/>